<organism evidence="2">
    <name type="scientific">marine sediment metagenome</name>
    <dbReference type="NCBI Taxonomy" id="412755"/>
    <lineage>
        <taxon>unclassified sequences</taxon>
        <taxon>metagenomes</taxon>
        <taxon>ecological metagenomes</taxon>
    </lineage>
</organism>
<name>X0Y829_9ZZZZ</name>
<evidence type="ECO:0000313" key="2">
    <source>
        <dbReference type="EMBL" id="GAG51935.1"/>
    </source>
</evidence>
<protein>
    <submittedName>
        <fullName evidence="2">Uncharacterized protein</fullName>
    </submittedName>
</protein>
<feature type="region of interest" description="Disordered" evidence="1">
    <location>
        <begin position="120"/>
        <end position="142"/>
    </location>
</feature>
<reference evidence="2" key="1">
    <citation type="journal article" date="2014" name="Front. Microbiol.">
        <title>High frequency of phylogenetically diverse reductive dehalogenase-homologous genes in deep subseafloor sedimentary metagenomes.</title>
        <authorList>
            <person name="Kawai M."/>
            <person name="Futagami T."/>
            <person name="Toyoda A."/>
            <person name="Takaki Y."/>
            <person name="Nishi S."/>
            <person name="Hori S."/>
            <person name="Arai W."/>
            <person name="Tsubouchi T."/>
            <person name="Morono Y."/>
            <person name="Uchiyama I."/>
            <person name="Ito T."/>
            <person name="Fujiyama A."/>
            <person name="Inagaki F."/>
            <person name="Takami H."/>
        </authorList>
    </citation>
    <scope>NUCLEOTIDE SEQUENCE</scope>
    <source>
        <strain evidence="2">Expedition CK06-06</strain>
    </source>
</reference>
<dbReference type="PROSITE" id="PS51257">
    <property type="entry name" value="PROKAR_LIPOPROTEIN"/>
    <property type="match status" value="1"/>
</dbReference>
<gene>
    <name evidence="2" type="ORF">S01H1_81081</name>
</gene>
<dbReference type="EMBL" id="BARS01054827">
    <property type="protein sequence ID" value="GAG51935.1"/>
    <property type="molecule type" value="Genomic_DNA"/>
</dbReference>
<evidence type="ECO:0000256" key="1">
    <source>
        <dbReference type="SAM" id="MobiDB-lite"/>
    </source>
</evidence>
<sequence length="158" mass="17072">MKPIQLLLLGAALAVFAGCQNGGRAWQRQAMPVGDRPQVFQTALVVLEEHFEIADSNIVRGTMETKPQVFDGPRGGTLADLRGAGGAWRRTVFVEVDRDGLTVVAAVAVRLEREATDAAVAQSETVRTGPSEELPPLPDRERPIGGRARDVVWVEVGY</sequence>
<proteinExistence type="predicted"/>
<accession>X0Y829</accession>
<dbReference type="AlphaFoldDB" id="X0Y829"/>
<comment type="caution">
    <text evidence="2">The sequence shown here is derived from an EMBL/GenBank/DDBJ whole genome shotgun (WGS) entry which is preliminary data.</text>
</comment>
<feature type="non-terminal residue" evidence="2">
    <location>
        <position position="158"/>
    </location>
</feature>